<reference evidence="1 2" key="1">
    <citation type="submission" date="2019-06" db="EMBL/GenBank/DDBJ databases">
        <title>Genomic insights into carbon and energy metabolism of Deferribacter autotrophicus revealed new metabolic traits in the phylum Deferribacteres.</title>
        <authorList>
            <person name="Slobodkin A.I."/>
            <person name="Slobodkina G.B."/>
            <person name="Allioux M."/>
            <person name="Alain K."/>
            <person name="Jebbar M."/>
            <person name="Shadrin V."/>
            <person name="Kublanov I.V."/>
            <person name="Toshchakov S.V."/>
            <person name="Bonch-Osmolovskaya E.A."/>
        </authorList>
    </citation>
    <scope>NUCLEOTIDE SEQUENCE [LARGE SCALE GENOMIC DNA]</scope>
    <source>
        <strain evidence="1 2">SL50</strain>
    </source>
</reference>
<comment type="caution">
    <text evidence="1">The sequence shown here is derived from an EMBL/GenBank/DDBJ whole genome shotgun (WGS) entry which is preliminary data.</text>
</comment>
<evidence type="ECO:0000313" key="2">
    <source>
        <dbReference type="Proteomes" id="UP000322876"/>
    </source>
</evidence>
<dbReference type="RefSeq" id="WP_149266954.1">
    <property type="nucleotide sequence ID" value="NZ_VFJB01000007.1"/>
</dbReference>
<dbReference type="EMBL" id="VFJB01000007">
    <property type="protein sequence ID" value="KAA0257573.1"/>
    <property type="molecule type" value="Genomic_DNA"/>
</dbReference>
<protein>
    <submittedName>
        <fullName evidence="1">Uncharacterized protein</fullName>
    </submittedName>
</protein>
<name>A0A5A8F4P6_9BACT</name>
<sequence>MENKNINEIKKLVLEKAKLPKLIIYEWGEGIPNYCNISVNLNKFECWYIKYNFKCGNQKLESARILILDKKSNEVLFDGPCNNEG</sequence>
<gene>
    <name evidence="1" type="ORF">FHQ18_09540</name>
</gene>
<evidence type="ECO:0000313" key="1">
    <source>
        <dbReference type="EMBL" id="KAA0257573.1"/>
    </source>
</evidence>
<dbReference type="Proteomes" id="UP000322876">
    <property type="component" value="Unassembled WGS sequence"/>
</dbReference>
<dbReference type="AlphaFoldDB" id="A0A5A8F4P6"/>
<accession>A0A5A8F4P6</accession>
<organism evidence="1 2">
    <name type="scientific">Deferribacter autotrophicus</name>
    <dbReference type="NCBI Taxonomy" id="500465"/>
    <lineage>
        <taxon>Bacteria</taxon>
        <taxon>Pseudomonadati</taxon>
        <taxon>Deferribacterota</taxon>
        <taxon>Deferribacteres</taxon>
        <taxon>Deferribacterales</taxon>
        <taxon>Deferribacteraceae</taxon>
        <taxon>Deferribacter</taxon>
    </lineage>
</organism>
<proteinExistence type="predicted"/>
<keyword evidence="2" id="KW-1185">Reference proteome</keyword>